<reference evidence="3 4" key="1">
    <citation type="submission" date="2016-06" db="EMBL/GenBank/DDBJ databases">
        <title>Genome sequence of Clostridium acetireducens DSM 10703.</title>
        <authorList>
            <person name="Poehlein A."/>
            <person name="Fluechter S."/>
            <person name="Duerre P."/>
            <person name="Daniel R."/>
        </authorList>
    </citation>
    <scope>NUCLEOTIDE SEQUENCE [LARGE SCALE GENOMIC DNA]</scope>
    <source>
        <strain evidence="3 4">DSM 10703</strain>
    </source>
</reference>
<dbReference type="PANTHER" id="PTHR35579">
    <property type="entry name" value="CRISPR SYSTEM CMS ENDORIBONUCLEASE CSM3"/>
    <property type="match status" value="1"/>
</dbReference>
<protein>
    <submittedName>
        <fullName evidence="3">RAMP superfamily protein</fullName>
    </submittedName>
</protein>
<dbReference type="PANTHER" id="PTHR35579:SF6">
    <property type="entry name" value="DUF324 DOMAIN-CONTAINING PROTEIN"/>
    <property type="match status" value="1"/>
</dbReference>
<organism evidence="3 4">
    <name type="scientific">Clostridium acetireducens DSM 10703</name>
    <dbReference type="NCBI Taxonomy" id="1121290"/>
    <lineage>
        <taxon>Bacteria</taxon>
        <taxon>Bacillati</taxon>
        <taxon>Bacillota</taxon>
        <taxon>Clostridia</taxon>
        <taxon>Eubacteriales</taxon>
        <taxon>Clostridiaceae</taxon>
        <taxon>Clostridium</taxon>
    </lineage>
</organism>
<keyword evidence="1" id="KW-0051">Antiviral defense</keyword>
<dbReference type="Pfam" id="PF03787">
    <property type="entry name" value="RAMPs"/>
    <property type="match status" value="1"/>
</dbReference>
<dbReference type="STRING" id="1121290.CLAOCE_04670"/>
<dbReference type="GO" id="GO:0051607">
    <property type="term" value="P:defense response to virus"/>
    <property type="evidence" value="ECO:0007669"/>
    <property type="project" value="UniProtKB-KW"/>
</dbReference>
<keyword evidence="4" id="KW-1185">Reference proteome</keyword>
<dbReference type="OrthoDB" id="1063910at2"/>
<comment type="caution">
    <text evidence="3">The sequence shown here is derived from an EMBL/GenBank/DDBJ whole genome shotgun (WGS) entry which is preliminary data.</text>
</comment>
<dbReference type="InterPro" id="IPR013411">
    <property type="entry name" value="CRISPR-assoc_RAMP_Csx7"/>
</dbReference>
<dbReference type="Proteomes" id="UP000175744">
    <property type="component" value="Unassembled WGS sequence"/>
</dbReference>
<evidence type="ECO:0000259" key="2">
    <source>
        <dbReference type="Pfam" id="PF03787"/>
    </source>
</evidence>
<feature type="domain" description="CRISPR type III-associated protein" evidence="2">
    <location>
        <begin position="16"/>
        <end position="222"/>
    </location>
</feature>
<accession>A0A1E8F0X1</accession>
<evidence type="ECO:0000313" key="4">
    <source>
        <dbReference type="Proteomes" id="UP000175744"/>
    </source>
</evidence>
<name>A0A1E8F0X1_9CLOT</name>
<dbReference type="EMBL" id="LZFO01000005">
    <property type="protein sequence ID" value="OFI07062.1"/>
    <property type="molecule type" value="Genomic_DNA"/>
</dbReference>
<evidence type="ECO:0000313" key="3">
    <source>
        <dbReference type="EMBL" id="OFI07062.1"/>
    </source>
</evidence>
<dbReference type="NCBIfam" id="TIGR02581">
    <property type="entry name" value="cas_cyan_RAMP"/>
    <property type="match status" value="1"/>
</dbReference>
<proteinExistence type="predicted"/>
<dbReference type="AlphaFoldDB" id="A0A1E8F0X1"/>
<gene>
    <name evidence="3" type="ORF">CLOACE_04670</name>
</gene>
<dbReference type="InterPro" id="IPR005537">
    <property type="entry name" value="RAMP_III_fam"/>
</dbReference>
<dbReference type="InterPro" id="IPR052216">
    <property type="entry name" value="CRISPR_Csm3_endoribonuclease"/>
</dbReference>
<sequence>MLLEKFKNKYLIKGTLIALSPIHIGAGNKDFDPLQVDNTVIRDVYGNPYIPGSSLKGVLRSFMEALINSGIYSNFKTCIIIDKPCISNKYVNELKVKYPRNNEERDKKIAIDIYKKMCDVCKIFGCNFFASKLKISDCTLKDEKAYIEKRDGVVIDRDSGTSLNGRKYDFEQVAMGTKFNFNMVIDNLDDDHEELLKIIIKVLENGDLQIGGKTSVGLGKIKLEDMESYKITKENLKEYLLSGLKDEMRWKNVQ</sequence>
<evidence type="ECO:0000256" key="1">
    <source>
        <dbReference type="ARBA" id="ARBA00023118"/>
    </source>
</evidence>
<dbReference type="RefSeq" id="WP_070109437.1">
    <property type="nucleotide sequence ID" value="NZ_LZFO01000005.1"/>
</dbReference>